<protein>
    <submittedName>
        <fullName evidence="3">Peptidoglycan-binding protein</fullName>
    </submittedName>
</protein>
<evidence type="ECO:0000256" key="1">
    <source>
        <dbReference type="SAM" id="MobiDB-lite"/>
    </source>
</evidence>
<dbReference type="RefSeq" id="WP_194696628.1">
    <property type="nucleotide sequence ID" value="NZ_JADKPO010000014.1"/>
</dbReference>
<dbReference type="Gene3D" id="1.10.101.10">
    <property type="entry name" value="PGBD-like superfamily/PGBD"/>
    <property type="match status" value="1"/>
</dbReference>
<sequence length="251" mass="26620">MRWDARGTIALLVSALVGVTAGVVVGLTTGAPGGADARKDPSSGSTTSAPGDPLGAGVPLVNLDCNANKTILVVGFGETRGFLDNAKSANPDGGVKYLETANSCDTVYGAEDKFPPTYVAYLGPFDDPSEPCALRMSVDHPTAAVSTLRPGARNHVECLCVLQLNEDNFPQLAVGMRATTRDGIYIRALQRLLIDIDVNTAVVINGHYDSVTSRSVRELQELNALDTDPPGSVDLQTWRMLRDRACVAQDY</sequence>
<name>A0A930YQ70_9ACTN</name>
<comment type="caution">
    <text evidence="3">The sequence shown here is derived from an EMBL/GenBank/DDBJ whole genome shotgun (WGS) entry which is preliminary data.</text>
</comment>
<dbReference type="SUPFAM" id="SSF47090">
    <property type="entry name" value="PGBD-like"/>
    <property type="match status" value="1"/>
</dbReference>
<dbReference type="EMBL" id="JADKPO010000014">
    <property type="protein sequence ID" value="MBF4768480.1"/>
    <property type="molecule type" value="Genomic_DNA"/>
</dbReference>
<evidence type="ECO:0000313" key="4">
    <source>
        <dbReference type="Proteomes" id="UP000660668"/>
    </source>
</evidence>
<keyword evidence="4" id="KW-1185">Reference proteome</keyword>
<gene>
    <name evidence="3" type="ORF">ISU10_11955</name>
</gene>
<dbReference type="InterPro" id="IPR002477">
    <property type="entry name" value="Peptidoglycan-bd-like"/>
</dbReference>
<evidence type="ECO:0000313" key="3">
    <source>
        <dbReference type="EMBL" id="MBF4768480.1"/>
    </source>
</evidence>
<dbReference type="InterPro" id="IPR036366">
    <property type="entry name" value="PGBDSf"/>
</dbReference>
<dbReference type="InterPro" id="IPR036365">
    <property type="entry name" value="PGBD-like_sf"/>
</dbReference>
<evidence type="ECO:0000259" key="2">
    <source>
        <dbReference type="Pfam" id="PF01471"/>
    </source>
</evidence>
<feature type="region of interest" description="Disordered" evidence="1">
    <location>
        <begin position="30"/>
        <end position="53"/>
    </location>
</feature>
<accession>A0A930YQ70</accession>
<organism evidence="3 4">
    <name type="scientific">Nocardioides agariphilus</name>
    <dbReference type="NCBI Taxonomy" id="433664"/>
    <lineage>
        <taxon>Bacteria</taxon>
        <taxon>Bacillati</taxon>
        <taxon>Actinomycetota</taxon>
        <taxon>Actinomycetes</taxon>
        <taxon>Propionibacteriales</taxon>
        <taxon>Nocardioidaceae</taxon>
        <taxon>Nocardioides</taxon>
    </lineage>
</organism>
<dbReference type="Pfam" id="PF01471">
    <property type="entry name" value="PG_binding_1"/>
    <property type="match status" value="1"/>
</dbReference>
<feature type="domain" description="Peptidoglycan binding-like" evidence="2">
    <location>
        <begin position="186"/>
        <end position="241"/>
    </location>
</feature>
<proteinExistence type="predicted"/>
<dbReference type="Proteomes" id="UP000660668">
    <property type="component" value="Unassembled WGS sequence"/>
</dbReference>
<reference evidence="3" key="1">
    <citation type="submission" date="2020-11" db="EMBL/GenBank/DDBJ databases">
        <title>Nocardioides cynanchi sp. nov., isolated from soil of rhizosphere of Cynanchum wilfordii.</title>
        <authorList>
            <person name="Lee J.-S."/>
            <person name="Suh M.K."/>
            <person name="Kim J.-S."/>
        </authorList>
    </citation>
    <scope>NUCLEOTIDE SEQUENCE</scope>
    <source>
        <strain evidence="3">KCTC 19276</strain>
    </source>
</reference>
<dbReference type="AlphaFoldDB" id="A0A930YQ70"/>